<keyword evidence="3" id="KW-0813">Transport</keyword>
<name>A0ABW1J0N6_9PSEU</name>
<dbReference type="InterPro" id="IPR004695">
    <property type="entry name" value="SLAC1/Mae1/Ssu1/TehA"/>
</dbReference>
<sequence length="367" mass="38734">MSAEYRRARWAVVRHAVATLDPAYFALVMATGIVSVGVGNLGLGSLSALLLWLAVACYVVLVVLNCWRCAAHRSTVAADLRDPGRGFGAFTFVAGTNVLGARLLTDGHHGTALVLLACGASAWLVLGYVVPWTAALSGTNRPVVAGANGTWFVWVVASQSVAVLAAALQPVVGPWTREFALLAIGCWSVGVFLYGAAGVLVAARLMLYPVSPGDLTPPYWVAMGATAITVLAGSQIVQMLTTPALAVTRGLVTGMSVVFWAVGTWLIPPLVAAGWWRHVTHRVPLRYDSALWSIVFPLGMYGVAGYDLGQAARLPIVAAIGQHETWVALAAWTATFLIMLGHLVRALLRPGTRADGRASVSRRCAVD</sequence>
<proteinExistence type="inferred from homology"/>
<feature type="transmembrane region" description="Helical" evidence="8">
    <location>
        <begin position="179"/>
        <end position="207"/>
    </location>
</feature>
<dbReference type="PANTHER" id="PTHR31686:SF1">
    <property type="entry name" value="SULFITE EFFLUX PUMP SSU1"/>
    <property type="match status" value="1"/>
</dbReference>
<evidence type="ECO:0000256" key="2">
    <source>
        <dbReference type="ARBA" id="ARBA00008566"/>
    </source>
</evidence>
<feature type="transmembrane region" description="Helical" evidence="8">
    <location>
        <begin position="326"/>
        <end position="348"/>
    </location>
</feature>
<feature type="transmembrane region" description="Helical" evidence="8">
    <location>
        <begin position="49"/>
        <end position="67"/>
    </location>
</feature>
<evidence type="ECO:0000256" key="6">
    <source>
        <dbReference type="ARBA" id="ARBA00022989"/>
    </source>
</evidence>
<dbReference type="InterPro" id="IPR038665">
    <property type="entry name" value="Voltage-dep_anion_channel_sf"/>
</dbReference>
<evidence type="ECO:0000256" key="8">
    <source>
        <dbReference type="SAM" id="Phobius"/>
    </source>
</evidence>
<keyword evidence="5 8" id="KW-0812">Transmembrane</keyword>
<dbReference type="Proteomes" id="UP001596302">
    <property type="component" value="Unassembled WGS sequence"/>
</dbReference>
<keyword evidence="4" id="KW-1003">Cell membrane</keyword>
<evidence type="ECO:0000313" key="10">
    <source>
        <dbReference type="Proteomes" id="UP001596302"/>
    </source>
</evidence>
<evidence type="ECO:0000256" key="3">
    <source>
        <dbReference type="ARBA" id="ARBA00022448"/>
    </source>
</evidence>
<dbReference type="PANTHER" id="PTHR31686">
    <property type="match status" value="1"/>
</dbReference>
<feature type="transmembrane region" description="Helical" evidence="8">
    <location>
        <begin position="87"/>
        <end position="105"/>
    </location>
</feature>
<evidence type="ECO:0000256" key="1">
    <source>
        <dbReference type="ARBA" id="ARBA00004651"/>
    </source>
</evidence>
<gene>
    <name evidence="9" type="ORF">ACFQE5_07525</name>
</gene>
<dbReference type="RefSeq" id="WP_379584100.1">
    <property type="nucleotide sequence ID" value="NZ_JBHSQW010000015.1"/>
</dbReference>
<dbReference type="EMBL" id="JBHSQW010000015">
    <property type="protein sequence ID" value="MFC5994060.1"/>
    <property type="molecule type" value="Genomic_DNA"/>
</dbReference>
<dbReference type="Pfam" id="PF03595">
    <property type="entry name" value="SLAC1"/>
    <property type="match status" value="1"/>
</dbReference>
<dbReference type="InterPro" id="IPR051629">
    <property type="entry name" value="Sulfite_efflux_TDT"/>
</dbReference>
<evidence type="ECO:0000256" key="7">
    <source>
        <dbReference type="ARBA" id="ARBA00023136"/>
    </source>
</evidence>
<evidence type="ECO:0000313" key="9">
    <source>
        <dbReference type="EMBL" id="MFC5994060.1"/>
    </source>
</evidence>
<feature type="transmembrane region" description="Helical" evidence="8">
    <location>
        <begin position="111"/>
        <end position="130"/>
    </location>
</feature>
<evidence type="ECO:0000256" key="5">
    <source>
        <dbReference type="ARBA" id="ARBA00022692"/>
    </source>
</evidence>
<comment type="caution">
    <text evidence="9">The sequence shown here is derived from an EMBL/GenBank/DDBJ whole genome shotgun (WGS) entry which is preliminary data.</text>
</comment>
<feature type="transmembrane region" description="Helical" evidence="8">
    <location>
        <begin position="257"/>
        <end position="277"/>
    </location>
</feature>
<protein>
    <submittedName>
        <fullName evidence="9">Tellurite resistance/C4-dicarboxylate transporter family protein</fullName>
    </submittedName>
</protein>
<keyword evidence="7 8" id="KW-0472">Membrane</keyword>
<accession>A0ABW1J0N6</accession>
<feature type="transmembrane region" description="Helical" evidence="8">
    <location>
        <begin position="23"/>
        <end position="43"/>
    </location>
</feature>
<comment type="subcellular location">
    <subcellularLocation>
        <location evidence="1">Cell membrane</location>
        <topology evidence="1">Multi-pass membrane protein</topology>
    </subcellularLocation>
</comment>
<dbReference type="Gene3D" id="1.50.10.150">
    <property type="entry name" value="Voltage-dependent anion channel"/>
    <property type="match status" value="1"/>
</dbReference>
<feature type="transmembrane region" description="Helical" evidence="8">
    <location>
        <begin position="151"/>
        <end position="173"/>
    </location>
</feature>
<dbReference type="CDD" id="cd09319">
    <property type="entry name" value="TDT_like_1"/>
    <property type="match status" value="1"/>
</dbReference>
<feature type="transmembrane region" description="Helical" evidence="8">
    <location>
        <begin position="289"/>
        <end position="306"/>
    </location>
</feature>
<evidence type="ECO:0000256" key="4">
    <source>
        <dbReference type="ARBA" id="ARBA00022475"/>
    </source>
</evidence>
<comment type="similarity">
    <text evidence="2">Belongs to the tellurite-resistance/dicarboxylate transporter (TDT) family.</text>
</comment>
<organism evidence="9 10">
    <name type="scientific">Pseudonocardia hispaniensis</name>
    <dbReference type="NCBI Taxonomy" id="904933"/>
    <lineage>
        <taxon>Bacteria</taxon>
        <taxon>Bacillati</taxon>
        <taxon>Actinomycetota</taxon>
        <taxon>Actinomycetes</taxon>
        <taxon>Pseudonocardiales</taxon>
        <taxon>Pseudonocardiaceae</taxon>
        <taxon>Pseudonocardia</taxon>
    </lineage>
</organism>
<keyword evidence="10" id="KW-1185">Reference proteome</keyword>
<reference evidence="10" key="1">
    <citation type="journal article" date="2019" name="Int. J. Syst. Evol. Microbiol.">
        <title>The Global Catalogue of Microorganisms (GCM) 10K type strain sequencing project: providing services to taxonomists for standard genome sequencing and annotation.</title>
        <authorList>
            <consortium name="The Broad Institute Genomics Platform"/>
            <consortium name="The Broad Institute Genome Sequencing Center for Infectious Disease"/>
            <person name="Wu L."/>
            <person name="Ma J."/>
        </authorList>
    </citation>
    <scope>NUCLEOTIDE SEQUENCE [LARGE SCALE GENOMIC DNA]</scope>
    <source>
        <strain evidence="10">CCM 8391</strain>
    </source>
</reference>
<keyword evidence="6 8" id="KW-1133">Transmembrane helix</keyword>
<feature type="transmembrane region" description="Helical" evidence="8">
    <location>
        <begin position="219"/>
        <end position="237"/>
    </location>
</feature>